<keyword evidence="3" id="KW-0547">Nucleotide-binding</keyword>
<dbReference type="Proteomes" id="UP000784435">
    <property type="component" value="Unassembled WGS sequence"/>
</dbReference>
<proteinExistence type="predicted"/>
<sequence>MPESPSFAAWLRTAPPPVLRALIATRTDLLRTDVTDLARLAALASSRAAVARGLESLDAAALRVVHRAAVLARVAPVVERDELLAAALTPAPEAALDSAVRTGLLWPADGGDPARAAGFRVQPEAGSLLPVTAAARATPQTWESARDPRPLDVAPVSAALRENAQGAGAASATALALTAVAEFAHRDVPQLVSGGVSRRDAQTLARAAGTDAGRFALVAELAAALGWLSTTRDPADPQWKPTAEFDQTARAPRAQVWADLLTAWLTHPVDIAHVLAGSTPSGERIHLLGRDERGRAAFAGFHTARPQILELRRLVLVTLLRAGRGEGGDADEAATATGDGPEAAMGTGDGPGAAVSQDDLVALLGYTHPLLEAVTSDEVDQVLTETEFFGLTASPLGRSRDHALTPFGEAAAQWIVDRDDPDDVLGHREGLAEGPPAVLVEAVAAALPPLESTVTLQSDLTGVAFGPLDHAVQMQLERIADVDTRGQGTVYRFTDESVTRGLRAGETVDSIRAVLQDVSSTGVPTTLEHMITAAGARLHRVRVARARSVVLVDDPADLDVILEDPAAAALGMRRLAPTVAIAEASSDRVSVLLETEDRPVLLVDAAGEDPAGTRAPVPSPVPAPTVRTTRVPAERVESWIEALVATQAGGQARGRAGTGAGRSGRQGGAGSGGSGPAGSGADHGGGAASAASGSGTVTGPGTASAGNTGAAGAVGPGADDADSGGALDAVLAELGEAAATGTAVDLTVTTSDGTHR</sequence>
<name>A0A921SP28_9MICO</name>
<feature type="non-terminal residue" evidence="3">
    <location>
        <position position="756"/>
    </location>
</feature>
<feature type="domain" description="Helicase XPB/Ssl2 N-terminal" evidence="2">
    <location>
        <begin position="455"/>
        <end position="576"/>
    </location>
</feature>
<evidence type="ECO:0000313" key="3">
    <source>
        <dbReference type="EMBL" id="HJG80621.1"/>
    </source>
</evidence>
<keyword evidence="3" id="KW-0347">Helicase</keyword>
<accession>A0A921SP28</accession>
<feature type="compositionally biased region" description="Gly residues" evidence="1">
    <location>
        <begin position="656"/>
        <end position="687"/>
    </location>
</feature>
<dbReference type="AlphaFoldDB" id="A0A921SP28"/>
<feature type="region of interest" description="Disordered" evidence="1">
    <location>
        <begin position="648"/>
        <end position="724"/>
    </location>
</feature>
<keyword evidence="3" id="KW-0378">Hydrolase</keyword>
<feature type="region of interest" description="Disordered" evidence="1">
    <location>
        <begin position="607"/>
        <end position="630"/>
    </location>
</feature>
<reference evidence="3" key="1">
    <citation type="journal article" date="2021" name="PeerJ">
        <title>Extensive microbial diversity within the chicken gut microbiome revealed by metagenomics and culture.</title>
        <authorList>
            <person name="Gilroy R."/>
            <person name="Ravi A."/>
            <person name="Getino M."/>
            <person name="Pursley I."/>
            <person name="Horton D.L."/>
            <person name="Alikhan N.F."/>
            <person name="Baker D."/>
            <person name="Gharbi K."/>
            <person name="Hall N."/>
            <person name="Watson M."/>
            <person name="Adriaenssens E.M."/>
            <person name="Foster-Nyarko E."/>
            <person name="Jarju S."/>
            <person name="Secka A."/>
            <person name="Antonio M."/>
            <person name="Oren A."/>
            <person name="Chaudhuri R.R."/>
            <person name="La Ragione R."/>
            <person name="Hildebrand F."/>
            <person name="Pallen M.J."/>
        </authorList>
    </citation>
    <scope>NUCLEOTIDE SEQUENCE</scope>
    <source>
        <strain evidence="3">ChiGjej5B5-7349</strain>
    </source>
</reference>
<reference evidence="3" key="2">
    <citation type="submission" date="2021-09" db="EMBL/GenBank/DDBJ databases">
        <authorList>
            <person name="Gilroy R."/>
        </authorList>
    </citation>
    <scope>NUCLEOTIDE SEQUENCE</scope>
    <source>
        <strain evidence="3">ChiGjej5B5-7349</strain>
    </source>
</reference>
<dbReference type="InterPro" id="IPR032830">
    <property type="entry name" value="XPB/Ssl2_N"/>
</dbReference>
<protein>
    <submittedName>
        <fullName evidence="3">Helicase-associated domain-containing protein</fullName>
    </submittedName>
</protein>
<evidence type="ECO:0000256" key="1">
    <source>
        <dbReference type="SAM" id="MobiDB-lite"/>
    </source>
</evidence>
<dbReference type="GO" id="GO:0004386">
    <property type="term" value="F:helicase activity"/>
    <property type="evidence" value="ECO:0007669"/>
    <property type="project" value="UniProtKB-KW"/>
</dbReference>
<dbReference type="EMBL" id="DYUK01000202">
    <property type="protein sequence ID" value="HJG80621.1"/>
    <property type="molecule type" value="Genomic_DNA"/>
</dbReference>
<dbReference type="Pfam" id="PF13625">
    <property type="entry name" value="Helicase_C_3"/>
    <property type="match status" value="1"/>
</dbReference>
<evidence type="ECO:0000313" key="4">
    <source>
        <dbReference type="Proteomes" id="UP000784435"/>
    </source>
</evidence>
<comment type="caution">
    <text evidence="3">The sequence shown here is derived from an EMBL/GenBank/DDBJ whole genome shotgun (WGS) entry which is preliminary data.</text>
</comment>
<feature type="region of interest" description="Disordered" evidence="1">
    <location>
        <begin position="325"/>
        <end position="350"/>
    </location>
</feature>
<feature type="compositionally biased region" description="Low complexity" evidence="1">
    <location>
        <begin position="688"/>
        <end position="724"/>
    </location>
</feature>
<evidence type="ECO:0000259" key="2">
    <source>
        <dbReference type="Pfam" id="PF13625"/>
    </source>
</evidence>
<gene>
    <name evidence="3" type="ORF">K8V08_09450</name>
</gene>
<organism evidence="3 4">
    <name type="scientific">Brevibacterium senegalense</name>
    <dbReference type="NCBI Taxonomy" id="1033736"/>
    <lineage>
        <taxon>Bacteria</taxon>
        <taxon>Bacillati</taxon>
        <taxon>Actinomycetota</taxon>
        <taxon>Actinomycetes</taxon>
        <taxon>Micrococcales</taxon>
        <taxon>Brevibacteriaceae</taxon>
        <taxon>Brevibacterium</taxon>
    </lineage>
</organism>
<keyword evidence="3" id="KW-0067">ATP-binding</keyword>